<dbReference type="Proteomes" id="UP000002066">
    <property type="component" value="Chromosome"/>
</dbReference>
<dbReference type="CDD" id="cd00093">
    <property type="entry name" value="HTH_XRE"/>
    <property type="match status" value="1"/>
</dbReference>
<evidence type="ECO:0000256" key="1">
    <source>
        <dbReference type="SAM" id="MobiDB-lite"/>
    </source>
</evidence>
<dbReference type="InterPro" id="IPR001387">
    <property type="entry name" value="Cro/C1-type_HTH"/>
</dbReference>
<reference evidence="2 3" key="1">
    <citation type="submission" date="2011-01" db="EMBL/GenBank/DDBJ databases">
        <title>Complete sequence of chromosome of Streptomyces flavogriseus ATCC 33331.</title>
        <authorList>
            <consortium name="US DOE Joint Genome Institute"/>
            <person name="Lucas S."/>
            <person name="Copeland A."/>
            <person name="Lapidus A."/>
            <person name="Cheng J.-F."/>
            <person name="Goodwin L."/>
            <person name="Pitluck S."/>
            <person name="Davenport K."/>
            <person name="Detter J.C."/>
            <person name="Han C."/>
            <person name="Tapia R."/>
            <person name="Land M."/>
            <person name="Hauser L."/>
            <person name="Kyrpides N."/>
            <person name="Ivanova N."/>
            <person name="Ovchinnikova G."/>
            <person name="Pagani I."/>
            <person name="Brumm P."/>
            <person name="Mead D."/>
            <person name="Woyke T."/>
        </authorList>
    </citation>
    <scope>NUCLEOTIDE SEQUENCE [LARGE SCALE GENOMIC DNA]</scope>
    <source>
        <strain evidence="3">ATCC 33331 / IAF-45CD</strain>
    </source>
</reference>
<feature type="region of interest" description="Disordered" evidence="1">
    <location>
        <begin position="117"/>
        <end position="136"/>
    </location>
</feature>
<sequence length="218" mass="23143">MPSLGSIKRSCVGEATEEVKAFALAFQEVLPQVLPGVTMAEKARALGVASSLLSHWLHGRRLPRPGVLAALRRLAQPARIAGTARLDEDFARAERLLRVARNASCRHCAGACTCGDEGPQEDRRNSVGGQATDRDRRNSLVADEVDDCTPVALAALPLAARSALLWNLGATLHESKCGSLASALGRNRMNPEMEVLLRSAESAGRDTVKIALAALGCD</sequence>
<organism evidence="2 3">
    <name type="scientific">Streptomyces pratensis (strain ATCC 33331 / IAF-45CD)</name>
    <dbReference type="NCBI Taxonomy" id="591167"/>
    <lineage>
        <taxon>Bacteria</taxon>
        <taxon>Bacillati</taxon>
        <taxon>Actinomycetota</taxon>
        <taxon>Actinomycetes</taxon>
        <taxon>Kitasatosporales</taxon>
        <taxon>Streptomycetaceae</taxon>
        <taxon>Streptomyces</taxon>
    </lineage>
</organism>
<proteinExistence type="predicted"/>
<accession>A0A8D3WIQ1</accession>
<evidence type="ECO:0000313" key="2">
    <source>
        <dbReference type="EMBL" id="ADW04391.1"/>
    </source>
</evidence>
<dbReference type="EMBL" id="CP002475">
    <property type="protein sequence ID" value="ADW04391.1"/>
    <property type="molecule type" value="Genomic_DNA"/>
</dbReference>
<dbReference type="AlphaFoldDB" id="A0A8D3WIQ1"/>
<protein>
    <submittedName>
        <fullName evidence="2">Uncharacterized protein</fullName>
    </submittedName>
</protein>
<dbReference type="KEGG" id="sfa:Sfla_2964"/>
<name>A0A8D3WIQ1_STRFA</name>
<evidence type="ECO:0000313" key="3">
    <source>
        <dbReference type="Proteomes" id="UP000002066"/>
    </source>
</evidence>
<gene>
    <name evidence="2" type="ordered locus">Sfla_2964</name>
</gene>